<evidence type="ECO:0000313" key="2">
    <source>
        <dbReference type="Proteomes" id="UP000241462"/>
    </source>
</evidence>
<protein>
    <submittedName>
        <fullName evidence="1">Uncharacterized protein</fullName>
    </submittedName>
</protein>
<organism evidence="1 2">
    <name type="scientific">Coniella lustricola</name>
    <dbReference type="NCBI Taxonomy" id="2025994"/>
    <lineage>
        <taxon>Eukaryota</taxon>
        <taxon>Fungi</taxon>
        <taxon>Dikarya</taxon>
        <taxon>Ascomycota</taxon>
        <taxon>Pezizomycotina</taxon>
        <taxon>Sordariomycetes</taxon>
        <taxon>Sordariomycetidae</taxon>
        <taxon>Diaporthales</taxon>
        <taxon>Schizoparmaceae</taxon>
        <taxon>Coniella</taxon>
    </lineage>
</organism>
<accession>A0A2T3ANC0</accession>
<reference evidence="1 2" key="1">
    <citation type="journal article" date="2018" name="Mycol. Prog.">
        <title>Coniella lustricola, a new species from submerged detritus.</title>
        <authorList>
            <person name="Raudabaugh D.B."/>
            <person name="Iturriaga T."/>
            <person name="Carver A."/>
            <person name="Mondo S."/>
            <person name="Pangilinan J."/>
            <person name="Lipzen A."/>
            <person name="He G."/>
            <person name="Amirebrahimi M."/>
            <person name="Grigoriev I.V."/>
            <person name="Miller A.N."/>
        </authorList>
    </citation>
    <scope>NUCLEOTIDE SEQUENCE [LARGE SCALE GENOMIC DNA]</scope>
    <source>
        <strain evidence="1 2">B22-T-1</strain>
    </source>
</reference>
<proteinExistence type="predicted"/>
<gene>
    <name evidence="1" type="ORF">BD289DRAFT_1287</name>
</gene>
<evidence type="ECO:0000313" key="1">
    <source>
        <dbReference type="EMBL" id="PSS05157.1"/>
    </source>
</evidence>
<keyword evidence="2" id="KW-1185">Reference proteome</keyword>
<dbReference type="InParanoid" id="A0A2T3ANC0"/>
<dbReference type="EMBL" id="KZ678372">
    <property type="protein sequence ID" value="PSS05157.1"/>
    <property type="molecule type" value="Genomic_DNA"/>
</dbReference>
<dbReference type="AlphaFoldDB" id="A0A2T3ANC0"/>
<sequence>MPPVHVPHRNKPLKRIFGVSMLRLCMDACHAWQLYGNGTRMSVIPPQLPCRQRFPRCKDLLNCLSPPYCYRRHLSHSDLLRQFLAWQSVSLAIRPVKHQDLLCQVAALSFNSPQNWLAVHRKRLYLIILSALRQANKFMDKRLLAKYYRILGDCACCPGSF</sequence>
<dbReference type="Proteomes" id="UP000241462">
    <property type="component" value="Unassembled WGS sequence"/>
</dbReference>
<name>A0A2T3ANC0_9PEZI</name>